<sequence>MSKVVLHIGTHKTATTTIQDTFWANSALLEEHGIVYPRLSYLLRRNPITGHHGLVLEWGAMPKAYHLRSGTIGTLEKLAKKYAGSDKTLLLSSEEFSRAPSLAAMGRIRDALSAFDEVEVVCVLRTQWQFLQSIYLQVSRRRSAPPPPKLVQPVIKSGKHENLWVDYNGLLDQLEEVFAPGEISFLDFNDSVAQQGGILGTMLRHLGCDLDAGALAPVKGGASNVSPMSLAQWSATALAAPKTAPDWLVAKTTELLKAEFSENVKPCLFSRHEFKLLKDHFDARNAELATRRAAVQPGFAISPADDSGLTLFRDDIDAKFWLKMARLLVAAQL</sequence>
<comment type="caution">
    <text evidence="1">The sequence shown here is derived from an EMBL/GenBank/DDBJ whole genome shotgun (WGS) entry which is preliminary data.</text>
</comment>
<reference evidence="1 2" key="1">
    <citation type="submission" date="2020-01" db="EMBL/GenBank/DDBJ databases">
        <authorList>
            <person name="Chen S."/>
        </authorList>
    </citation>
    <scope>NUCLEOTIDE SEQUENCE [LARGE SCALE GENOMIC DNA]</scope>
    <source>
        <strain evidence="1 2">GS-10</strain>
    </source>
</reference>
<evidence type="ECO:0000313" key="1">
    <source>
        <dbReference type="EMBL" id="MYM55841.1"/>
    </source>
</evidence>
<evidence type="ECO:0008006" key="3">
    <source>
        <dbReference type="Google" id="ProtNLM"/>
    </source>
</evidence>
<dbReference type="EMBL" id="WWEN01000004">
    <property type="protein sequence ID" value="MYM55841.1"/>
    <property type="molecule type" value="Genomic_DNA"/>
</dbReference>
<accession>A0A6L8LII1</accession>
<dbReference type="AlphaFoldDB" id="A0A6L8LII1"/>
<gene>
    <name evidence="1" type="ORF">GR167_11050</name>
</gene>
<dbReference type="Gene3D" id="3.40.50.300">
    <property type="entry name" value="P-loop containing nucleotide triphosphate hydrolases"/>
    <property type="match status" value="1"/>
</dbReference>
<evidence type="ECO:0000313" key="2">
    <source>
        <dbReference type="Proteomes" id="UP000479043"/>
    </source>
</evidence>
<name>A0A6L8LII1_9RHOB</name>
<dbReference type="RefSeq" id="WP_160973552.1">
    <property type="nucleotide sequence ID" value="NZ_WWEN01000004.1"/>
</dbReference>
<keyword evidence="2" id="KW-1185">Reference proteome</keyword>
<dbReference type="SUPFAM" id="SSF52540">
    <property type="entry name" value="P-loop containing nucleoside triphosphate hydrolases"/>
    <property type="match status" value="1"/>
</dbReference>
<protein>
    <recommendedName>
        <fullName evidence="3">Sulfotransferase domain-containing protein</fullName>
    </recommendedName>
</protein>
<dbReference type="InterPro" id="IPR027417">
    <property type="entry name" value="P-loop_NTPase"/>
</dbReference>
<organism evidence="1 2">
    <name type="scientific">Thalassovita mangrovi</name>
    <dbReference type="NCBI Taxonomy" id="2692236"/>
    <lineage>
        <taxon>Bacteria</taxon>
        <taxon>Pseudomonadati</taxon>
        <taxon>Pseudomonadota</taxon>
        <taxon>Alphaproteobacteria</taxon>
        <taxon>Rhodobacterales</taxon>
        <taxon>Roseobacteraceae</taxon>
        <taxon>Thalassovita</taxon>
    </lineage>
</organism>
<proteinExistence type="predicted"/>
<dbReference type="Proteomes" id="UP000479043">
    <property type="component" value="Unassembled WGS sequence"/>
</dbReference>